<protein>
    <submittedName>
        <fullName evidence="1">Uncharacterized protein</fullName>
    </submittedName>
</protein>
<evidence type="ECO:0000313" key="3">
    <source>
        <dbReference type="Proteomes" id="UP000185713"/>
    </source>
</evidence>
<dbReference type="Proteomes" id="UP000278252">
    <property type="component" value="Unassembled WGS sequence"/>
</dbReference>
<proteinExistence type="predicted"/>
<reference evidence="2 4" key="2">
    <citation type="submission" date="2018-10" db="EMBL/GenBank/DDBJ databases">
        <title>Cultivation of a novel Methanohalophilus strain from Kebrit Deep of the Red Sea and a genomic comparison of members of the genus Methanohalophilus.</title>
        <authorList>
            <person name="Guan Y."/>
            <person name="Ngugi D.K."/>
            <person name="Stingl U."/>
        </authorList>
    </citation>
    <scope>NUCLEOTIDE SEQUENCE [LARGE SCALE GENOMIC DNA]</scope>
    <source>
        <strain evidence="2 4">DSM 7471</strain>
    </source>
</reference>
<name>A0A1L9C716_9EURY</name>
<dbReference type="Proteomes" id="UP000185713">
    <property type="component" value="Unassembled WGS sequence"/>
</dbReference>
<organism evidence="1 3">
    <name type="scientific">Methanohalophilus portucalensis FDF-1</name>
    <dbReference type="NCBI Taxonomy" id="523843"/>
    <lineage>
        <taxon>Archaea</taxon>
        <taxon>Methanobacteriati</taxon>
        <taxon>Methanobacteriota</taxon>
        <taxon>Stenosarchaea group</taxon>
        <taxon>Methanomicrobia</taxon>
        <taxon>Methanosarcinales</taxon>
        <taxon>Methanosarcinaceae</taxon>
        <taxon>Methanohalophilus</taxon>
    </lineage>
</organism>
<sequence length="152" mass="16773">MPTVSAKENLNPDIEENVTIRSLVADASLSVDKHQGTVGSNFDFEGEATYEAEVYGVPLPEYAWFANDISYEGFNKPEVTSSSEDIEYVYKSNTAIGKAWTHRYSMGMFGGPTNKHVYSNADAKNTGRYKARQYAGLTLANGDNAYVYVNLS</sequence>
<evidence type="ECO:0000313" key="2">
    <source>
        <dbReference type="EMBL" id="RNI11275.1"/>
    </source>
</evidence>
<dbReference type="STRING" id="523843.SAMN06264941_0068"/>
<evidence type="ECO:0000313" key="4">
    <source>
        <dbReference type="Proteomes" id="UP000278252"/>
    </source>
</evidence>
<gene>
    <name evidence="2" type="ORF">EFE41_06900</name>
    <name evidence="1" type="ORF">MPF_0065</name>
</gene>
<reference evidence="1 3" key="1">
    <citation type="submission" date="2014-12" db="EMBL/GenBank/DDBJ databases">
        <title>The genome sequence of Methanohalophilus portucalensis strain FDF1.</title>
        <authorList>
            <person name="Lai M.-C."/>
            <person name="Lai S.-J."/>
        </authorList>
    </citation>
    <scope>NUCLEOTIDE SEQUENCE [LARGE SCALE GENOMIC DNA]</scope>
    <source>
        <strain evidence="1 3">FDF-1</strain>
    </source>
</reference>
<accession>A0A1L9C716</accession>
<dbReference type="EMBL" id="JWTK01000001">
    <property type="protein sequence ID" value="OJH50277.1"/>
    <property type="molecule type" value="Genomic_DNA"/>
</dbReference>
<dbReference type="AlphaFoldDB" id="A0A1L9C716"/>
<dbReference type="EMBL" id="RJJH01000011">
    <property type="protein sequence ID" value="RNI11275.1"/>
    <property type="molecule type" value="Genomic_DNA"/>
</dbReference>
<comment type="caution">
    <text evidence="1">The sequence shown here is derived from an EMBL/GenBank/DDBJ whole genome shotgun (WGS) entry which is preliminary data.</text>
</comment>
<evidence type="ECO:0000313" key="1">
    <source>
        <dbReference type="EMBL" id="OJH50277.1"/>
    </source>
</evidence>